<dbReference type="RefSeq" id="YP_009122163.1">
    <property type="nucleotide sequence ID" value="NC_026523.1"/>
</dbReference>
<keyword evidence="5" id="KW-0694">RNA-binding</keyword>
<dbReference type="GO" id="GO:0006412">
    <property type="term" value="P:translation"/>
    <property type="evidence" value="ECO:0007669"/>
    <property type="project" value="InterPro"/>
</dbReference>
<dbReference type="InterPro" id="IPR019979">
    <property type="entry name" value="Ribosomal_uS17_CS"/>
</dbReference>
<dbReference type="CDD" id="cd00364">
    <property type="entry name" value="Ribosomal_uS17"/>
    <property type="match status" value="1"/>
</dbReference>
<dbReference type="PROSITE" id="PS00056">
    <property type="entry name" value="RIBOSOMAL_S17"/>
    <property type="match status" value="1"/>
</dbReference>
<dbReference type="NCBIfam" id="NF004123">
    <property type="entry name" value="PRK05610.1"/>
    <property type="match status" value="1"/>
</dbReference>
<comment type="subunit">
    <text evidence="3">Part of the 30S ribosomal subunit.</text>
</comment>
<dbReference type="Gene3D" id="2.40.50.140">
    <property type="entry name" value="Nucleic acid-binding proteins"/>
    <property type="match status" value="1"/>
</dbReference>
<evidence type="ECO:0000256" key="2">
    <source>
        <dbReference type="ARBA" id="ARBA00010254"/>
    </source>
</evidence>
<dbReference type="AlphaFoldDB" id="A0A0B5W5P2"/>
<keyword evidence="11" id="KW-0934">Plastid</keyword>
<evidence type="ECO:0000256" key="10">
    <source>
        <dbReference type="RuleBase" id="RU003872"/>
    </source>
</evidence>
<evidence type="ECO:0000256" key="5">
    <source>
        <dbReference type="ARBA" id="ARBA00022884"/>
    </source>
</evidence>
<sequence>MTNQETLATVISNKMNKTATVVVKQSIVHKKYGKIINKTNKYYVDDPKNACSIGDELKIKETRPISKKKRWKILEIIKKI</sequence>
<dbReference type="GeneID" id="23629495"/>
<dbReference type="EMBL" id="KP308097">
    <property type="protein sequence ID" value="AJH65921.1"/>
    <property type="molecule type" value="Genomic_DNA"/>
</dbReference>
<organism evidence="11">
    <name type="scientific">Vertebrata lanosa</name>
    <dbReference type="NCBI Taxonomy" id="1261582"/>
    <lineage>
        <taxon>Eukaryota</taxon>
        <taxon>Rhodophyta</taxon>
        <taxon>Florideophyceae</taxon>
        <taxon>Rhodymeniophycidae</taxon>
        <taxon>Ceramiales</taxon>
        <taxon>Rhodomelaceae</taxon>
        <taxon>Polysiphonioideae</taxon>
        <taxon>Vertebrata</taxon>
    </lineage>
</organism>
<protein>
    <recommendedName>
        <fullName evidence="8">Small ribosomal subunit protein uS17c</fullName>
    </recommendedName>
    <alternativeName>
        <fullName evidence="9">30S ribosomal protein S17, chloroplastic</fullName>
    </alternativeName>
</protein>
<dbReference type="InterPro" id="IPR000266">
    <property type="entry name" value="Ribosomal_uS17"/>
</dbReference>
<keyword evidence="4" id="KW-0699">rRNA-binding</keyword>
<evidence type="ECO:0000256" key="9">
    <source>
        <dbReference type="ARBA" id="ARBA00035308"/>
    </source>
</evidence>
<dbReference type="PANTHER" id="PTHR10744">
    <property type="entry name" value="40S RIBOSOMAL PROTEIN S11 FAMILY MEMBER"/>
    <property type="match status" value="1"/>
</dbReference>
<accession>A0A0B5W5P2</accession>
<evidence type="ECO:0000256" key="1">
    <source>
        <dbReference type="ARBA" id="ARBA00002932"/>
    </source>
</evidence>
<reference evidence="11" key="1">
    <citation type="journal article" date="2015" name="J. Phycol.">
        <title>The Choreocolax polysiphoniae plastid forces a reevaluation of the evolutionary pathways to parasitism in red algae.</title>
        <authorList>
            <person name="Salomaki E.D."/>
            <person name="Nickles K.R."/>
            <person name="Lane C.E."/>
        </authorList>
    </citation>
    <scope>NUCLEOTIDE SEQUENCE</scope>
</reference>
<dbReference type="HAMAP" id="MF_01345_B">
    <property type="entry name" value="Ribosomal_uS17_B"/>
    <property type="match status" value="1"/>
</dbReference>
<evidence type="ECO:0000313" key="11">
    <source>
        <dbReference type="EMBL" id="AJH65921.1"/>
    </source>
</evidence>
<evidence type="ECO:0000256" key="7">
    <source>
        <dbReference type="ARBA" id="ARBA00023274"/>
    </source>
</evidence>
<dbReference type="NCBIfam" id="TIGR03635">
    <property type="entry name" value="uS17_bact"/>
    <property type="match status" value="1"/>
</dbReference>
<gene>
    <name evidence="11" type="primary">rps17</name>
</gene>
<evidence type="ECO:0000256" key="6">
    <source>
        <dbReference type="ARBA" id="ARBA00022980"/>
    </source>
</evidence>
<evidence type="ECO:0000256" key="4">
    <source>
        <dbReference type="ARBA" id="ARBA00022730"/>
    </source>
</evidence>
<keyword evidence="6 10" id="KW-0689">Ribosomal protein</keyword>
<dbReference type="Pfam" id="PF00366">
    <property type="entry name" value="Ribosomal_S17"/>
    <property type="match status" value="1"/>
</dbReference>
<dbReference type="InterPro" id="IPR019984">
    <property type="entry name" value="Ribosomal_uS17_bact/chlr"/>
</dbReference>
<dbReference type="PRINTS" id="PR00973">
    <property type="entry name" value="RIBOSOMALS17"/>
</dbReference>
<comment type="function">
    <text evidence="1">One of the primary rRNA binding proteins, it binds specifically to the 5'-end of 16S ribosomal RNA.</text>
</comment>
<evidence type="ECO:0000256" key="8">
    <source>
        <dbReference type="ARBA" id="ARBA00035251"/>
    </source>
</evidence>
<dbReference type="SUPFAM" id="SSF50249">
    <property type="entry name" value="Nucleic acid-binding proteins"/>
    <property type="match status" value="1"/>
</dbReference>
<dbReference type="GO" id="GO:0019843">
    <property type="term" value="F:rRNA binding"/>
    <property type="evidence" value="ECO:0007669"/>
    <property type="project" value="UniProtKB-KW"/>
</dbReference>
<dbReference type="PANTHER" id="PTHR10744:SF1">
    <property type="entry name" value="SMALL RIBOSOMAL SUBUNIT PROTEIN US17M"/>
    <property type="match status" value="1"/>
</dbReference>
<geneLocation type="plastid" evidence="11"/>
<dbReference type="GO" id="GO:0022627">
    <property type="term" value="C:cytosolic small ribosomal subunit"/>
    <property type="evidence" value="ECO:0007669"/>
    <property type="project" value="TreeGrafter"/>
</dbReference>
<dbReference type="GO" id="GO:0003735">
    <property type="term" value="F:structural constituent of ribosome"/>
    <property type="evidence" value="ECO:0007669"/>
    <property type="project" value="InterPro"/>
</dbReference>
<evidence type="ECO:0000256" key="3">
    <source>
        <dbReference type="ARBA" id="ARBA00011458"/>
    </source>
</evidence>
<proteinExistence type="inferred from homology"/>
<comment type="similarity">
    <text evidence="2 10">Belongs to the universal ribosomal protein uS17 family.</text>
</comment>
<keyword evidence="7 10" id="KW-0687">Ribonucleoprotein</keyword>
<dbReference type="InterPro" id="IPR012340">
    <property type="entry name" value="NA-bd_OB-fold"/>
</dbReference>
<name>A0A0B5W5P2_9FLOR</name>